<dbReference type="InterPro" id="IPR006343">
    <property type="entry name" value="DnaB/C_C"/>
</dbReference>
<evidence type="ECO:0000259" key="3">
    <source>
        <dbReference type="Pfam" id="PF07261"/>
    </source>
</evidence>
<dbReference type="AlphaFoldDB" id="A0A1V1I1V2"/>
<protein>
    <submittedName>
        <fullName evidence="4">DnaD domain protein DnaA analog</fullName>
    </submittedName>
</protein>
<feature type="region of interest" description="Disordered" evidence="2">
    <location>
        <begin position="164"/>
        <end position="190"/>
    </location>
</feature>
<dbReference type="InterPro" id="IPR034829">
    <property type="entry name" value="DnaD-like_sf"/>
</dbReference>
<reference evidence="4 5" key="1">
    <citation type="submission" date="2014-04" db="EMBL/GenBank/DDBJ databases">
        <authorList>
            <person name="Hornung B.V."/>
        </authorList>
    </citation>
    <scope>NUCLEOTIDE SEQUENCE [LARGE SCALE GENOMIC DNA]</scope>
    <source>
        <strain evidence="4 5">CRIB</strain>
    </source>
</reference>
<evidence type="ECO:0000313" key="4">
    <source>
        <dbReference type="EMBL" id="CED94133.1"/>
    </source>
</evidence>
<dbReference type="KEGG" id="ril:CRIB_1526"/>
<feature type="compositionally biased region" description="Basic and acidic residues" evidence="2">
    <location>
        <begin position="165"/>
        <end position="190"/>
    </location>
</feature>
<dbReference type="PANTHER" id="PTHR37293">
    <property type="entry name" value="PHAGE REPLICATION PROTEIN-RELATED"/>
    <property type="match status" value="1"/>
</dbReference>
<accession>A0A1V1I1V2</accession>
<dbReference type="Gene3D" id="1.10.10.630">
    <property type="entry name" value="DnaD domain-like"/>
    <property type="match status" value="1"/>
</dbReference>
<proteinExistence type="inferred from homology"/>
<evidence type="ECO:0000256" key="2">
    <source>
        <dbReference type="SAM" id="MobiDB-lite"/>
    </source>
</evidence>
<dbReference type="SUPFAM" id="SSF158499">
    <property type="entry name" value="DnaD domain-like"/>
    <property type="match status" value="1"/>
</dbReference>
<keyword evidence="5" id="KW-1185">Reference proteome</keyword>
<dbReference type="RefSeq" id="WP_180701676.1">
    <property type="nucleotide sequence ID" value="NZ_LN555523.1"/>
</dbReference>
<evidence type="ECO:0000313" key="5">
    <source>
        <dbReference type="Proteomes" id="UP000245622"/>
    </source>
</evidence>
<dbReference type="EMBL" id="LN555523">
    <property type="protein sequence ID" value="CED94133.1"/>
    <property type="molecule type" value="Genomic_DNA"/>
</dbReference>
<gene>
    <name evidence="4" type="ORF">CRIB_1526</name>
</gene>
<dbReference type="GeneID" id="82205560"/>
<dbReference type="InterPro" id="IPR053162">
    <property type="entry name" value="DnaD"/>
</dbReference>
<dbReference type="Proteomes" id="UP000245622">
    <property type="component" value="Chromosome 1"/>
</dbReference>
<organism evidence="4 5">
    <name type="scientific">Romboutsia ilealis</name>
    <dbReference type="NCBI Taxonomy" id="1115758"/>
    <lineage>
        <taxon>Bacteria</taxon>
        <taxon>Bacillati</taxon>
        <taxon>Bacillota</taxon>
        <taxon>Clostridia</taxon>
        <taxon>Peptostreptococcales</taxon>
        <taxon>Peptostreptococcaceae</taxon>
        <taxon>Romboutsia</taxon>
    </lineage>
</organism>
<dbReference type="Pfam" id="PF07261">
    <property type="entry name" value="DnaB_2"/>
    <property type="match status" value="1"/>
</dbReference>
<dbReference type="NCBIfam" id="TIGR01446">
    <property type="entry name" value="DnaD_dom"/>
    <property type="match status" value="1"/>
</dbReference>
<name>A0A1V1I1V2_9FIRM</name>
<dbReference type="PANTHER" id="PTHR37293:SF5">
    <property type="entry name" value="DNA REPLICATION PROTEIN"/>
    <property type="match status" value="1"/>
</dbReference>
<evidence type="ECO:0000256" key="1">
    <source>
        <dbReference type="ARBA" id="ARBA00093462"/>
    </source>
</evidence>
<feature type="domain" description="DnaB/C C-terminal" evidence="3">
    <location>
        <begin position="204"/>
        <end position="273"/>
    </location>
</feature>
<comment type="similarity">
    <text evidence="1">Belongs to the DnaB/DnaD family.</text>
</comment>
<sequence>MAIFRKLHTAFWQDAKVIEELTPEDKFFFIYLLTNPATTQIGIYQITKKQMSFELGYSIESINSLMDRFENHHKLIKYNTYTREIALKNWGKYNLDRSGKPMLDCVKKELEEVSDISLIEYVSKGIKKEDIKDIFKSYLNKENSNDIEDLCEINKTNNDTYNESYTDRFKNLGQEEEKDKEEYKEEDIDKEKDLKSSNVSKYAKLYEQNIGLINGVAYEWIINISEEIDLKLFKKAIEIATDKGKCNKGYIGGIIRQWLNNNIKTYDDLKAYELNQGGQLNDRKSKYAREYENEDESTYQKPTEEQLRRVRELLESN</sequence>